<reference evidence="1" key="1">
    <citation type="submission" date="2019-02" db="EMBL/GenBank/DDBJ databases">
        <authorList>
            <person name="Gruber-Vodicka R. H."/>
            <person name="Seah K. B. B."/>
        </authorList>
    </citation>
    <scope>NUCLEOTIDE SEQUENCE</scope>
    <source>
        <strain evidence="1">BECK_M6</strain>
    </source>
</reference>
<dbReference type="EMBL" id="CAADFH010000020">
    <property type="protein sequence ID" value="VFJ92034.1"/>
    <property type="molecule type" value="Genomic_DNA"/>
</dbReference>
<organism evidence="1">
    <name type="scientific">Candidatus Kentrum sp. LFY</name>
    <dbReference type="NCBI Taxonomy" id="2126342"/>
    <lineage>
        <taxon>Bacteria</taxon>
        <taxon>Pseudomonadati</taxon>
        <taxon>Pseudomonadota</taxon>
        <taxon>Gammaproteobacteria</taxon>
        <taxon>Candidatus Kentrum</taxon>
    </lineage>
</organism>
<dbReference type="AlphaFoldDB" id="A0A450UHN7"/>
<sequence>MGLFPRESGKASGEACARTGKALPGIGKAKPAFRKTWLICDESEINKIVPTTIRAYNAFPVADGPMAIVAETRRRRTTIKRSKNF</sequence>
<evidence type="ECO:0000313" key="1">
    <source>
        <dbReference type="EMBL" id="VFJ92034.1"/>
    </source>
</evidence>
<proteinExistence type="predicted"/>
<protein>
    <submittedName>
        <fullName evidence="1">Uncharacterized protein</fullName>
    </submittedName>
</protein>
<gene>
    <name evidence="1" type="ORF">BECKLFY1418A_GA0070994_102013</name>
</gene>
<name>A0A450UHN7_9GAMM</name>
<accession>A0A450UHN7</accession>